<organism evidence="12 13">
    <name type="scientific">Pinctada imbricata</name>
    <name type="common">Atlantic pearl-oyster</name>
    <name type="synonym">Pinctada martensii</name>
    <dbReference type="NCBI Taxonomy" id="66713"/>
    <lineage>
        <taxon>Eukaryota</taxon>
        <taxon>Metazoa</taxon>
        <taxon>Spiralia</taxon>
        <taxon>Lophotrochozoa</taxon>
        <taxon>Mollusca</taxon>
        <taxon>Bivalvia</taxon>
        <taxon>Autobranchia</taxon>
        <taxon>Pteriomorphia</taxon>
        <taxon>Pterioida</taxon>
        <taxon>Pterioidea</taxon>
        <taxon>Pteriidae</taxon>
        <taxon>Pinctada</taxon>
    </lineage>
</organism>
<evidence type="ECO:0000256" key="10">
    <source>
        <dbReference type="SAM" id="Phobius"/>
    </source>
</evidence>
<name>A0AA89BW57_PINIB</name>
<feature type="transmembrane region" description="Helical" evidence="10">
    <location>
        <begin position="20"/>
        <end position="46"/>
    </location>
</feature>
<evidence type="ECO:0000259" key="11">
    <source>
        <dbReference type="PROSITE" id="PS50262"/>
    </source>
</evidence>
<dbReference type="InterPro" id="IPR017452">
    <property type="entry name" value="GPCR_Rhodpsn_7TM"/>
</dbReference>
<proteinExistence type="predicted"/>
<dbReference type="Proteomes" id="UP001186944">
    <property type="component" value="Unassembled WGS sequence"/>
</dbReference>
<dbReference type="GO" id="GO:0008528">
    <property type="term" value="F:G protein-coupled peptide receptor activity"/>
    <property type="evidence" value="ECO:0007669"/>
    <property type="project" value="TreeGrafter"/>
</dbReference>
<sequence length="360" mass="41278">MENSTVNLAENYGKDVARSLIPNTVIFSTVLFVGAICNFLVLIVYSSMMKKEQMESRYFIPILSLYDLLVCLVSGTYFILDTHLWIAFESNMLCKIILFLVGHTMMTSDSFLLAIAVQRYVKICRPLGKQMTLFWRRLTVFLVIFLNFVYTIPTIVVSGVKDLELVYKGVNISGPSCFTGNQRYPLFQLVYYSIMIVIVISNIVITAGLYTPIGCVIYKTFHKKGRTRNDKDAYSNSKETKDGHASDEGCKNNIKTTRGTIKKSTKRRVTPETNFNLMFCTIITVYVLSYVPTCVMLVVVSLDELFWINLPIAEFGLYNWLIRSYAFNHAMNPFIYAYFDIGFRHSAVSIFKRKKTVYLK</sequence>
<feature type="transmembrane region" description="Helical" evidence="10">
    <location>
        <begin position="189"/>
        <end position="218"/>
    </location>
</feature>
<evidence type="ECO:0000313" key="12">
    <source>
        <dbReference type="EMBL" id="KAK3093038.1"/>
    </source>
</evidence>
<comment type="caution">
    <text evidence="12">The sequence shown here is derived from an EMBL/GenBank/DDBJ whole genome shotgun (WGS) entry which is preliminary data.</text>
</comment>
<evidence type="ECO:0000256" key="4">
    <source>
        <dbReference type="ARBA" id="ARBA00022989"/>
    </source>
</evidence>
<evidence type="ECO:0000256" key="3">
    <source>
        <dbReference type="ARBA" id="ARBA00022692"/>
    </source>
</evidence>
<dbReference type="Gene3D" id="1.20.1070.10">
    <property type="entry name" value="Rhodopsin 7-helix transmembrane proteins"/>
    <property type="match status" value="1"/>
</dbReference>
<keyword evidence="7" id="KW-0675">Receptor</keyword>
<feature type="transmembrane region" description="Helical" evidence="10">
    <location>
        <begin position="58"/>
        <end position="80"/>
    </location>
</feature>
<evidence type="ECO:0000256" key="9">
    <source>
        <dbReference type="SAM" id="MobiDB-lite"/>
    </source>
</evidence>
<dbReference type="AlphaFoldDB" id="A0AA89BW57"/>
<dbReference type="PANTHER" id="PTHR24230">
    <property type="entry name" value="G-PROTEIN COUPLED RECEPTOR"/>
    <property type="match status" value="1"/>
</dbReference>
<feature type="region of interest" description="Disordered" evidence="9">
    <location>
        <begin position="227"/>
        <end position="254"/>
    </location>
</feature>
<keyword evidence="8" id="KW-0807">Transducer</keyword>
<dbReference type="PROSITE" id="PS50262">
    <property type="entry name" value="G_PROTEIN_RECEP_F1_2"/>
    <property type="match status" value="1"/>
</dbReference>
<dbReference type="InterPro" id="IPR000276">
    <property type="entry name" value="GPCR_Rhodpsn"/>
</dbReference>
<protein>
    <recommendedName>
        <fullName evidence="11">G-protein coupled receptors family 1 profile domain-containing protein</fullName>
    </recommendedName>
</protein>
<comment type="subcellular location">
    <subcellularLocation>
        <location evidence="1">Cell membrane</location>
        <topology evidence="1">Multi-pass membrane protein</topology>
    </subcellularLocation>
</comment>
<feature type="domain" description="G-protein coupled receptors family 1 profile" evidence="11">
    <location>
        <begin position="37"/>
        <end position="336"/>
    </location>
</feature>
<reference evidence="12" key="1">
    <citation type="submission" date="2019-08" db="EMBL/GenBank/DDBJ databases">
        <title>The improved chromosome-level genome for the pearl oyster Pinctada fucata martensii using PacBio sequencing and Hi-C.</title>
        <authorList>
            <person name="Zheng Z."/>
        </authorList>
    </citation>
    <scope>NUCLEOTIDE SEQUENCE</scope>
    <source>
        <strain evidence="12">ZZ-2019</strain>
        <tissue evidence="12">Adductor muscle</tissue>
    </source>
</reference>
<dbReference type="CDD" id="cd00637">
    <property type="entry name" value="7tm_classA_rhodopsin-like"/>
    <property type="match status" value="1"/>
</dbReference>
<feature type="transmembrane region" description="Helical" evidence="10">
    <location>
        <begin position="96"/>
        <end position="117"/>
    </location>
</feature>
<keyword evidence="13" id="KW-1185">Reference proteome</keyword>
<feature type="transmembrane region" description="Helical" evidence="10">
    <location>
        <begin position="305"/>
        <end position="322"/>
    </location>
</feature>
<feature type="transmembrane region" description="Helical" evidence="10">
    <location>
        <begin position="275"/>
        <end position="299"/>
    </location>
</feature>
<dbReference type="EMBL" id="VSWD01000009">
    <property type="protein sequence ID" value="KAK3093038.1"/>
    <property type="molecule type" value="Genomic_DNA"/>
</dbReference>
<evidence type="ECO:0000313" key="13">
    <source>
        <dbReference type="Proteomes" id="UP001186944"/>
    </source>
</evidence>
<evidence type="ECO:0000256" key="5">
    <source>
        <dbReference type="ARBA" id="ARBA00023040"/>
    </source>
</evidence>
<evidence type="ECO:0000256" key="6">
    <source>
        <dbReference type="ARBA" id="ARBA00023136"/>
    </source>
</evidence>
<keyword evidence="6 10" id="KW-0472">Membrane</keyword>
<accession>A0AA89BW57</accession>
<feature type="transmembrane region" description="Helical" evidence="10">
    <location>
        <begin position="138"/>
        <end position="160"/>
    </location>
</feature>
<dbReference type="GO" id="GO:0007218">
    <property type="term" value="P:neuropeptide signaling pathway"/>
    <property type="evidence" value="ECO:0007669"/>
    <property type="project" value="TreeGrafter"/>
</dbReference>
<dbReference type="GO" id="GO:0005886">
    <property type="term" value="C:plasma membrane"/>
    <property type="evidence" value="ECO:0007669"/>
    <property type="project" value="UniProtKB-SubCell"/>
</dbReference>
<keyword evidence="3 10" id="KW-0812">Transmembrane</keyword>
<dbReference type="SUPFAM" id="SSF81321">
    <property type="entry name" value="Family A G protein-coupled receptor-like"/>
    <property type="match status" value="1"/>
</dbReference>
<keyword evidence="2" id="KW-1003">Cell membrane</keyword>
<feature type="compositionally biased region" description="Basic and acidic residues" evidence="9">
    <location>
        <begin position="227"/>
        <end position="250"/>
    </location>
</feature>
<dbReference type="PRINTS" id="PR00237">
    <property type="entry name" value="GPCRRHODOPSN"/>
</dbReference>
<keyword evidence="4 10" id="KW-1133">Transmembrane helix</keyword>
<dbReference type="PANTHER" id="PTHR24230:SF158">
    <property type="entry name" value="G-PROTEIN COUPLED RECEPTORS FAMILY 1 PROFILE DOMAIN-CONTAINING PROTEIN"/>
    <property type="match status" value="1"/>
</dbReference>
<evidence type="ECO:0000256" key="2">
    <source>
        <dbReference type="ARBA" id="ARBA00022475"/>
    </source>
</evidence>
<dbReference type="Pfam" id="PF00001">
    <property type="entry name" value="7tm_1"/>
    <property type="match status" value="1"/>
</dbReference>
<gene>
    <name evidence="12" type="ORF">FSP39_010373</name>
</gene>
<evidence type="ECO:0000256" key="7">
    <source>
        <dbReference type="ARBA" id="ARBA00023170"/>
    </source>
</evidence>
<evidence type="ECO:0000256" key="8">
    <source>
        <dbReference type="ARBA" id="ARBA00023224"/>
    </source>
</evidence>
<evidence type="ECO:0000256" key="1">
    <source>
        <dbReference type="ARBA" id="ARBA00004651"/>
    </source>
</evidence>
<keyword evidence="5" id="KW-0297">G-protein coupled receptor</keyword>